<dbReference type="RefSeq" id="XP_009784690.1">
    <property type="nucleotide sequence ID" value="XM_009786388.1"/>
</dbReference>
<accession>A0A1U7XE08</accession>
<dbReference type="Gene3D" id="2.40.70.10">
    <property type="entry name" value="Acid Proteases"/>
    <property type="match status" value="1"/>
</dbReference>
<dbReference type="InterPro" id="IPR021109">
    <property type="entry name" value="Peptidase_aspartic_dom_sf"/>
</dbReference>
<feature type="domain" description="Retrotransposon gag" evidence="1">
    <location>
        <begin position="47"/>
        <end position="131"/>
    </location>
</feature>
<evidence type="ECO:0000259" key="1">
    <source>
        <dbReference type="Pfam" id="PF03732"/>
    </source>
</evidence>
<proteinExistence type="predicted"/>
<evidence type="ECO:0000313" key="2">
    <source>
        <dbReference type="Proteomes" id="UP000189701"/>
    </source>
</evidence>
<protein>
    <submittedName>
        <fullName evidence="3">Uncharacterized protein LOC104233084</fullName>
    </submittedName>
</protein>
<dbReference type="CDD" id="cd00303">
    <property type="entry name" value="retropepsin_like"/>
    <property type="match status" value="1"/>
</dbReference>
<dbReference type="Proteomes" id="UP000189701">
    <property type="component" value="Unplaced"/>
</dbReference>
<name>A0A1U7XE08_NICSY</name>
<dbReference type="eggNOG" id="KOG0017">
    <property type="taxonomic scope" value="Eukaryota"/>
</dbReference>
<dbReference type="PANTHER" id="PTHR33240">
    <property type="entry name" value="OS08G0508500 PROTEIN"/>
    <property type="match status" value="1"/>
</dbReference>
<dbReference type="InterPro" id="IPR005162">
    <property type="entry name" value="Retrotrans_gag_dom"/>
</dbReference>
<keyword evidence="2" id="KW-1185">Reference proteome</keyword>
<evidence type="ECO:0000313" key="3">
    <source>
        <dbReference type="RefSeq" id="XP_009784690.1"/>
    </source>
</evidence>
<organism evidence="2 3">
    <name type="scientific">Nicotiana sylvestris</name>
    <name type="common">Wood tobacco</name>
    <name type="synonym">South American tobacco</name>
    <dbReference type="NCBI Taxonomy" id="4096"/>
    <lineage>
        <taxon>Eukaryota</taxon>
        <taxon>Viridiplantae</taxon>
        <taxon>Streptophyta</taxon>
        <taxon>Embryophyta</taxon>
        <taxon>Tracheophyta</taxon>
        <taxon>Spermatophyta</taxon>
        <taxon>Magnoliopsida</taxon>
        <taxon>eudicotyledons</taxon>
        <taxon>Gunneridae</taxon>
        <taxon>Pentapetalae</taxon>
        <taxon>asterids</taxon>
        <taxon>lamiids</taxon>
        <taxon>Solanales</taxon>
        <taxon>Solanaceae</taxon>
        <taxon>Nicotianoideae</taxon>
        <taxon>Nicotianeae</taxon>
        <taxon>Nicotiana</taxon>
    </lineage>
</organism>
<reference evidence="2" key="1">
    <citation type="journal article" date="2013" name="Genome Biol.">
        <title>Reference genomes and transcriptomes of Nicotiana sylvestris and Nicotiana tomentosiformis.</title>
        <authorList>
            <person name="Sierro N."/>
            <person name="Battey J.N."/>
            <person name="Ouadi S."/>
            <person name="Bovet L."/>
            <person name="Goepfert S."/>
            <person name="Bakaher N."/>
            <person name="Peitsch M.C."/>
            <person name="Ivanov N.V."/>
        </authorList>
    </citation>
    <scope>NUCLEOTIDE SEQUENCE [LARGE SCALE GENOMIC DNA]</scope>
</reference>
<dbReference type="Pfam" id="PF03732">
    <property type="entry name" value="Retrotrans_gag"/>
    <property type="match status" value="1"/>
</dbReference>
<dbReference type="PANTHER" id="PTHR33240:SF8">
    <property type="entry name" value="OS03G0439900 PROTEIN"/>
    <property type="match status" value="1"/>
</dbReference>
<dbReference type="AlphaFoldDB" id="A0A1U7XE08"/>
<sequence length="421" mass="47847">MPPYRKIYDGTMNPEDHIIHYVTAVKGNDLSKEHVLLVLLNKFGEILTGGALTWYSELPARSIMTSIEMADKFVIAHVGAKKARVNDILAVKQSLGEGLRDFFTHFNIVRMSLPNVSEGMAVEAFQNGLNRNGSRATRKLLSRPIKYSPITWEEIHNAYYAKVRADKDELNEIVYAPEKLGPKVKWPQKMKKDPNSRKLNALYKFHQERSHMTEDCIALRQEAVNMIHQGHLRELMSNRGRANFARGREPHQGPLKPPSLASTIQMIISGGDHKLKQSITHEQYNDLEDSIIFDKSDTHGMTFPHFDALVITLRISDTDIKRIMVDDGSGECIIHPRVLTKMRLEDKIVPHCITLTCFNNAVEQTFREIILSVLAGGVTLETTFHVMNQDSPYNAIIGRPWIHSMRSIPSSLYQVIKFPTL</sequence>
<gene>
    <name evidence="3" type="primary">LOC104233084</name>
</gene>
<reference evidence="3" key="2">
    <citation type="submission" date="2025-08" db="UniProtKB">
        <authorList>
            <consortium name="RefSeq"/>
        </authorList>
    </citation>
    <scope>IDENTIFICATION</scope>
    <source>
        <tissue evidence="3">Leaf</tissue>
    </source>
</reference>
<dbReference type="OrthoDB" id="1751727at2759"/>